<protein>
    <submittedName>
        <fullName evidence="5">NAD(P)-binding protein</fullName>
    </submittedName>
</protein>
<dbReference type="Proteomes" id="UP000799302">
    <property type="component" value="Unassembled WGS sequence"/>
</dbReference>
<dbReference type="GO" id="GO:0005783">
    <property type="term" value="C:endoplasmic reticulum"/>
    <property type="evidence" value="ECO:0007669"/>
    <property type="project" value="TreeGrafter"/>
</dbReference>
<dbReference type="PROSITE" id="PS00061">
    <property type="entry name" value="ADH_SHORT"/>
    <property type="match status" value="1"/>
</dbReference>
<name>A0A6A6UT91_9PEZI</name>
<dbReference type="PANTHER" id="PTHR44169:SF6">
    <property type="entry name" value="NADPH-DEPENDENT 1-ACYLDIHYDROXYACETONE PHOSPHATE REDUCTASE"/>
    <property type="match status" value="1"/>
</dbReference>
<dbReference type="PRINTS" id="PR00081">
    <property type="entry name" value="GDHRDH"/>
</dbReference>
<dbReference type="GO" id="GO:0000140">
    <property type="term" value="F:acylglycerone-phosphate reductase (NADP+) activity"/>
    <property type="evidence" value="ECO:0007669"/>
    <property type="project" value="TreeGrafter"/>
</dbReference>
<evidence type="ECO:0000313" key="5">
    <source>
        <dbReference type="EMBL" id="KAF2674154.1"/>
    </source>
</evidence>
<reference evidence="5" key="1">
    <citation type="journal article" date="2020" name="Stud. Mycol.">
        <title>101 Dothideomycetes genomes: a test case for predicting lifestyles and emergence of pathogens.</title>
        <authorList>
            <person name="Haridas S."/>
            <person name="Albert R."/>
            <person name="Binder M."/>
            <person name="Bloem J."/>
            <person name="Labutti K."/>
            <person name="Salamov A."/>
            <person name="Andreopoulos B."/>
            <person name="Baker S."/>
            <person name="Barry K."/>
            <person name="Bills G."/>
            <person name="Bluhm B."/>
            <person name="Cannon C."/>
            <person name="Castanera R."/>
            <person name="Culley D."/>
            <person name="Daum C."/>
            <person name="Ezra D."/>
            <person name="Gonzalez J."/>
            <person name="Henrissat B."/>
            <person name="Kuo A."/>
            <person name="Liang C."/>
            <person name="Lipzen A."/>
            <person name="Lutzoni F."/>
            <person name="Magnuson J."/>
            <person name="Mondo S."/>
            <person name="Nolan M."/>
            <person name="Ohm R."/>
            <person name="Pangilinan J."/>
            <person name="Park H.-J."/>
            <person name="Ramirez L."/>
            <person name="Alfaro M."/>
            <person name="Sun H."/>
            <person name="Tritt A."/>
            <person name="Yoshinaga Y."/>
            <person name="Zwiers L.-H."/>
            <person name="Turgeon B."/>
            <person name="Goodwin S."/>
            <person name="Spatafora J."/>
            <person name="Crous P."/>
            <person name="Grigoriev I."/>
        </authorList>
    </citation>
    <scope>NUCLEOTIDE SEQUENCE</scope>
    <source>
        <strain evidence="5">CBS 115976</strain>
    </source>
</reference>
<dbReference type="Pfam" id="PF00106">
    <property type="entry name" value="adh_short"/>
    <property type="match status" value="1"/>
</dbReference>
<dbReference type="OrthoDB" id="2102561at2759"/>
<keyword evidence="6" id="KW-1185">Reference proteome</keyword>
<dbReference type="SUPFAM" id="SSF51735">
    <property type="entry name" value="NAD(P)-binding Rossmann-fold domains"/>
    <property type="match status" value="1"/>
</dbReference>
<organism evidence="5 6">
    <name type="scientific">Microthyrium microscopicum</name>
    <dbReference type="NCBI Taxonomy" id="703497"/>
    <lineage>
        <taxon>Eukaryota</taxon>
        <taxon>Fungi</taxon>
        <taxon>Dikarya</taxon>
        <taxon>Ascomycota</taxon>
        <taxon>Pezizomycotina</taxon>
        <taxon>Dothideomycetes</taxon>
        <taxon>Dothideomycetes incertae sedis</taxon>
        <taxon>Microthyriales</taxon>
        <taxon>Microthyriaceae</taxon>
        <taxon>Microthyrium</taxon>
    </lineage>
</organism>
<keyword evidence="2" id="KW-0521">NADP</keyword>
<comment type="similarity">
    <text evidence="1 4">Belongs to the short-chain dehydrogenases/reductases (SDR) family.</text>
</comment>
<evidence type="ECO:0000256" key="3">
    <source>
        <dbReference type="ARBA" id="ARBA00023002"/>
    </source>
</evidence>
<accession>A0A6A6UT91</accession>
<dbReference type="GO" id="GO:0019433">
    <property type="term" value="P:triglyceride catabolic process"/>
    <property type="evidence" value="ECO:0007669"/>
    <property type="project" value="TreeGrafter"/>
</dbReference>
<gene>
    <name evidence="5" type="ORF">BT63DRAFT_435313</name>
</gene>
<dbReference type="GO" id="GO:0004806">
    <property type="term" value="F:triacylglycerol lipase activity"/>
    <property type="evidence" value="ECO:0007669"/>
    <property type="project" value="TreeGrafter"/>
</dbReference>
<keyword evidence="3" id="KW-0560">Oxidoreductase</keyword>
<dbReference type="InterPro" id="IPR036291">
    <property type="entry name" value="NAD(P)-bd_dom_sf"/>
</dbReference>
<evidence type="ECO:0000256" key="2">
    <source>
        <dbReference type="ARBA" id="ARBA00022857"/>
    </source>
</evidence>
<dbReference type="GO" id="GO:0005811">
    <property type="term" value="C:lipid droplet"/>
    <property type="evidence" value="ECO:0007669"/>
    <property type="project" value="TreeGrafter"/>
</dbReference>
<dbReference type="GO" id="GO:0006654">
    <property type="term" value="P:phosphatidic acid biosynthetic process"/>
    <property type="evidence" value="ECO:0007669"/>
    <property type="project" value="TreeGrafter"/>
</dbReference>
<evidence type="ECO:0000313" key="6">
    <source>
        <dbReference type="Proteomes" id="UP000799302"/>
    </source>
</evidence>
<dbReference type="InterPro" id="IPR002347">
    <property type="entry name" value="SDR_fam"/>
</dbReference>
<sequence length="283" mass="31028">MANKGKTILITGCSTGIGKALAIEFHNKGHRVFAASRTVSSLKSLAEIGIEIIQLDPTNADSIYNARSEISKQTDGKLDILINNAGQWIESPAIEVDLDRVKDMFDVNVFAVMEMNKQFIPLLIAAKGTIVNHGSILRNMPHPMTAAYNASKAALAQYSTTLRLELAPLDVKVVELVTGRVATGLVTLPTLANTSIYKPLEPAVQKRAREAETMQPTNVFAKAVVKDILSSSHREISRGKMATLGWVITTFFPTWAWDPVMNSSSGLKEFREPILRRALDLKK</sequence>
<proteinExistence type="inferred from homology"/>
<dbReference type="PANTHER" id="PTHR44169">
    <property type="entry name" value="NADPH-DEPENDENT 1-ACYLDIHYDROXYACETONE PHOSPHATE REDUCTASE"/>
    <property type="match status" value="1"/>
</dbReference>
<dbReference type="EMBL" id="MU004230">
    <property type="protein sequence ID" value="KAF2674154.1"/>
    <property type="molecule type" value="Genomic_DNA"/>
</dbReference>
<dbReference type="InterPro" id="IPR020904">
    <property type="entry name" value="Sc_DH/Rdtase_CS"/>
</dbReference>
<evidence type="ECO:0000256" key="4">
    <source>
        <dbReference type="RuleBase" id="RU000363"/>
    </source>
</evidence>
<evidence type="ECO:0000256" key="1">
    <source>
        <dbReference type="ARBA" id="ARBA00006484"/>
    </source>
</evidence>
<dbReference type="Gene3D" id="3.40.50.720">
    <property type="entry name" value="NAD(P)-binding Rossmann-like Domain"/>
    <property type="match status" value="1"/>
</dbReference>
<dbReference type="AlphaFoldDB" id="A0A6A6UT91"/>
<dbReference type="PRINTS" id="PR00080">
    <property type="entry name" value="SDRFAMILY"/>
</dbReference>